<dbReference type="AlphaFoldDB" id="A0A1R2BBA6"/>
<comment type="caution">
    <text evidence="2">The sequence shown here is derived from an EMBL/GenBank/DDBJ whole genome shotgun (WGS) entry which is preliminary data.</text>
</comment>
<dbReference type="EMBL" id="MPUH01000775">
    <property type="protein sequence ID" value="OMJ74081.1"/>
    <property type="molecule type" value="Genomic_DNA"/>
</dbReference>
<protein>
    <submittedName>
        <fullName evidence="2">Uncharacterized protein</fullName>
    </submittedName>
</protein>
<feature type="coiled-coil region" evidence="1">
    <location>
        <begin position="19"/>
        <end position="46"/>
    </location>
</feature>
<dbReference type="Proteomes" id="UP000187209">
    <property type="component" value="Unassembled WGS sequence"/>
</dbReference>
<evidence type="ECO:0000313" key="2">
    <source>
        <dbReference type="EMBL" id="OMJ74081.1"/>
    </source>
</evidence>
<gene>
    <name evidence="2" type="ORF">SteCoe_27064</name>
</gene>
<keyword evidence="1" id="KW-0175">Coiled coil</keyword>
<keyword evidence="3" id="KW-1185">Reference proteome</keyword>
<evidence type="ECO:0000313" key="3">
    <source>
        <dbReference type="Proteomes" id="UP000187209"/>
    </source>
</evidence>
<organism evidence="2 3">
    <name type="scientific">Stentor coeruleus</name>
    <dbReference type="NCBI Taxonomy" id="5963"/>
    <lineage>
        <taxon>Eukaryota</taxon>
        <taxon>Sar</taxon>
        <taxon>Alveolata</taxon>
        <taxon>Ciliophora</taxon>
        <taxon>Postciliodesmatophora</taxon>
        <taxon>Heterotrichea</taxon>
        <taxon>Heterotrichida</taxon>
        <taxon>Stentoridae</taxon>
        <taxon>Stentor</taxon>
    </lineage>
</organism>
<dbReference type="SUPFAM" id="SSF47473">
    <property type="entry name" value="EF-hand"/>
    <property type="match status" value="1"/>
</dbReference>
<name>A0A1R2BBA6_9CILI</name>
<dbReference type="InterPro" id="IPR011992">
    <property type="entry name" value="EF-hand-dom_pair"/>
</dbReference>
<sequence length="565" mass="66407">MGLCSSSQAEPIFSMLKDIQEIKSAISQLEDLKQDLKSKYSNLQTIYSKQSGRDLRRTKIVVVETHHTITEFTKVKRVNYHYIVKKISKYYKKAESKDIRNAFNRFKNIKKIKFIQNVELSIEKEEESKENFEAVEKVKKESSRVMEMNVLAKISSSGKEKYDLNMPIVHLVHMFEDFIFVKYLEDIRAIERKEEPVSMPEFFIEYLFKRNGTLSKVKKILNQTALNFERHQEKSILLQVFSSLLQFKTHDPISRHLALFLTRIMLEFDKVKIRPKIFTFESTGKKQKNALEGGYAYLRNIFPLLFKFFPSRKIRSLMMILLRPKQVNKEDYVKFLIRYSLERETNSVDSFFESINLQNLKSLNFLQVFSSLKEKLNLSLPPEYLIIFCSAFDCLSTDTITKSSFAHHLMQNPQEKRLQNEDLIVSKCMLLKVIIEIYKTLEIKSTTYLFKIFDNHNSEKMTFIPFFASLKEIQLDVSEIKARELYEEGLKIQNEFSGLSKEGFVSVLTKFGIGHRSLKYFCVSDYKPGFHLKQLESISALLCHKKNKSTIPEGYHNIEQEYILN</sequence>
<accession>A0A1R2BBA6</accession>
<evidence type="ECO:0000256" key="1">
    <source>
        <dbReference type="SAM" id="Coils"/>
    </source>
</evidence>
<proteinExistence type="predicted"/>
<reference evidence="2 3" key="1">
    <citation type="submission" date="2016-11" db="EMBL/GenBank/DDBJ databases">
        <title>The macronuclear genome of Stentor coeruleus: a giant cell with tiny introns.</title>
        <authorList>
            <person name="Slabodnick M."/>
            <person name="Ruby J.G."/>
            <person name="Reiff S.B."/>
            <person name="Swart E.C."/>
            <person name="Gosai S."/>
            <person name="Prabakaran S."/>
            <person name="Witkowska E."/>
            <person name="Larue G.E."/>
            <person name="Fisher S."/>
            <person name="Freeman R.M."/>
            <person name="Gunawardena J."/>
            <person name="Chu W."/>
            <person name="Stover N.A."/>
            <person name="Gregory B.D."/>
            <person name="Nowacki M."/>
            <person name="Derisi J."/>
            <person name="Roy S.W."/>
            <person name="Marshall W.F."/>
            <person name="Sood P."/>
        </authorList>
    </citation>
    <scope>NUCLEOTIDE SEQUENCE [LARGE SCALE GENOMIC DNA]</scope>
    <source>
        <strain evidence="2">WM001</strain>
    </source>
</reference>